<name>A0ABW7H1M6_9BURK</name>
<gene>
    <name evidence="2" type="ORF">ACG01O_15835</name>
</gene>
<evidence type="ECO:0000313" key="2">
    <source>
        <dbReference type="EMBL" id="MFG6468098.1"/>
    </source>
</evidence>
<protein>
    <recommendedName>
        <fullName evidence="4">DUF4189 domain-containing protein</fullName>
    </recommendedName>
</protein>
<sequence length="143" mass="14780">MKLRPWITGITLPALCVALHACAHPPVTPAPAPPAAAASEPESLRLTRELRALVEPAACTADAQCATLPVGAKACGGPAGYWAWAPQSAHAERVRATAQRLAEAQRQENDARGLRSNCAVTPDPGAVCTAGRCQLRSAADAAR</sequence>
<accession>A0ABW7H1M6</accession>
<dbReference type="Proteomes" id="UP001606303">
    <property type="component" value="Unassembled WGS sequence"/>
</dbReference>
<organism evidence="2 3">
    <name type="scientific">Pelomonas baiyunensis</name>
    <dbReference type="NCBI Taxonomy" id="3299026"/>
    <lineage>
        <taxon>Bacteria</taxon>
        <taxon>Pseudomonadati</taxon>
        <taxon>Pseudomonadota</taxon>
        <taxon>Betaproteobacteria</taxon>
        <taxon>Burkholderiales</taxon>
        <taxon>Sphaerotilaceae</taxon>
        <taxon>Roseateles</taxon>
    </lineage>
</organism>
<evidence type="ECO:0000256" key="1">
    <source>
        <dbReference type="SAM" id="SignalP"/>
    </source>
</evidence>
<dbReference type="RefSeq" id="WP_394386041.1">
    <property type="nucleotide sequence ID" value="NZ_JBIGIB010000004.1"/>
</dbReference>
<comment type="caution">
    <text evidence="2">The sequence shown here is derived from an EMBL/GenBank/DDBJ whole genome shotgun (WGS) entry which is preliminary data.</text>
</comment>
<evidence type="ECO:0000313" key="3">
    <source>
        <dbReference type="Proteomes" id="UP001606303"/>
    </source>
</evidence>
<keyword evidence="1" id="KW-0732">Signal</keyword>
<proteinExistence type="predicted"/>
<keyword evidence="3" id="KW-1185">Reference proteome</keyword>
<evidence type="ECO:0008006" key="4">
    <source>
        <dbReference type="Google" id="ProtNLM"/>
    </source>
</evidence>
<reference evidence="2 3" key="1">
    <citation type="submission" date="2024-08" db="EMBL/GenBank/DDBJ databases">
        <authorList>
            <person name="Lu H."/>
        </authorList>
    </citation>
    <scope>NUCLEOTIDE SEQUENCE [LARGE SCALE GENOMIC DNA]</scope>
    <source>
        <strain evidence="2 3">BYS87W</strain>
    </source>
</reference>
<feature type="chain" id="PRO_5047228097" description="DUF4189 domain-containing protein" evidence="1">
    <location>
        <begin position="24"/>
        <end position="143"/>
    </location>
</feature>
<feature type="signal peptide" evidence="1">
    <location>
        <begin position="1"/>
        <end position="23"/>
    </location>
</feature>
<dbReference type="EMBL" id="JBIGIB010000004">
    <property type="protein sequence ID" value="MFG6468098.1"/>
    <property type="molecule type" value="Genomic_DNA"/>
</dbReference>